<feature type="domain" description="Glyoxalase/fosfomycin resistance/dioxygenase" evidence="1">
    <location>
        <begin position="26"/>
        <end position="146"/>
    </location>
</feature>
<comment type="caution">
    <text evidence="2">The sequence shown here is derived from an EMBL/GenBank/DDBJ whole genome shotgun (WGS) entry which is preliminary data.</text>
</comment>
<gene>
    <name evidence="2" type="ORF">GCM10025881_36260</name>
</gene>
<dbReference type="Gene3D" id="3.10.180.10">
    <property type="entry name" value="2,3-Dihydroxybiphenyl 1,2-Dioxygenase, domain 1"/>
    <property type="match status" value="1"/>
</dbReference>
<protein>
    <submittedName>
        <fullName evidence="2">VOC family protein</fullName>
    </submittedName>
</protein>
<name>A0ABQ6KA52_9MICO</name>
<dbReference type="Proteomes" id="UP001157034">
    <property type="component" value="Unassembled WGS sequence"/>
</dbReference>
<accession>A0ABQ6KA52</accession>
<dbReference type="InterPro" id="IPR004360">
    <property type="entry name" value="Glyas_Fos-R_dOase_dom"/>
</dbReference>
<sequence>MDAVHIPGYGVGMSAILNPYINLHGQARQALEFYHAALGGTVNIMSFEQGGMGDQVQADEKDLVMHGQVDGDHGFTLMVSDTPAHMDSGRSLGGFSVSLSGDDEALLTELWDKLSAGGTVNQPLEKAPWGDSFGMFTDAFGVDWMVNISGASA</sequence>
<dbReference type="PANTHER" id="PTHR33990">
    <property type="entry name" value="PROTEIN YJDN-RELATED"/>
    <property type="match status" value="1"/>
</dbReference>
<dbReference type="PANTHER" id="PTHR33990:SF1">
    <property type="entry name" value="PROTEIN YJDN"/>
    <property type="match status" value="1"/>
</dbReference>
<dbReference type="CDD" id="cd06588">
    <property type="entry name" value="PhnB_like"/>
    <property type="match status" value="1"/>
</dbReference>
<evidence type="ECO:0000313" key="3">
    <source>
        <dbReference type="Proteomes" id="UP001157034"/>
    </source>
</evidence>
<dbReference type="EMBL" id="BSVB01000001">
    <property type="protein sequence ID" value="GMA96802.1"/>
    <property type="molecule type" value="Genomic_DNA"/>
</dbReference>
<dbReference type="InterPro" id="IPR028973">
    <property type="entry name" value="PhnB-like"/>
</dbReference>
<keyword evidence="3" id="KW-1185">Reference proteome</keyword>
<dbReference type="SUPFAM" id="SSF54593">
    <property type="entry name" value="Glyoxalase/Bleomycin resistance protein/Dihydroxybiphenyl dioxygenase"/>
    <property type="match status" value="1"/>
</dbReference>
<reference evidence="3" key="1">
    <citation type="journal article" date="2019" name="Int. J. Syst. Evol. Microbiol.">
        <title>The Global Catalogue of Microorganisms (GCM) 10K type strain sequencing project: providing services to taxonomists for standard genome sequencing and annotation.</title>
        <authorList>
            <consortium name="The Broad Institute Genomics Platform"/>
            <consortium name="The Broad Institute Genome Sequencing Center for Infectious Disease"/>
            <person name="Wu L."/>
            <person name="Ma J."/>
        </authorList>
    </citation>
    <scope>NUCLEOTIDE SEQUENCE [LARGE SCALE GENOMIC DNA]</scope>
    <source>
        <strain evidence="3">NBRC 108894</strain>
    </source>
</reference>
<dbReference type="Pfam" id="PF00903">
    <property type="entry name" value="Glyoxalase"/>
    <property type="match status" value="1"/>
</dbReference>
<dbReference type="InterPro" id="IPR029068">
    <property type="entry name" value="Glyas_Bleomycin-R_OHBP_Dase"/>
</dbReference>
<evidence type="ECO:0000313" key="2">
    <source>
        <dbReference type="EMBL" id="GMA96802.1"/>
    </source>
</evidence>
<proteinExistence type="predicted"/>
<organism evidence="2 3">
    <name type="scientific">Pseudolysinimonas kribbensis</name>
    <dbReference type="NCBI Taxonomy" id="433641"/>
    <lineage>
        <taxon>Bacteria</taxon>
        <taxon>Bacillati</taxon>
        <taxon>Actinomycetota</taxon>
        <taxon>Actinomycetes</taxon>
        <taxon>Micrococcales</taxon>
        <taxon>Microbacteriaceae</taxon>
        <taxon>Pseudolysinimonas</taxon>
    </lineage>
</organism>
<evidence type="ECO:0000259" key="1">
    <source>
        <dbReference type="Pfam" id="PF00903"/>
    </source>
</evidence>